<evidence type="ECO:0000256" key="2">
    <source>
        <dbReference type="SAM" id="Phobius"/>
    </source>
</evidence>
<dbReference type="Proteomes" id="UP000674234">
    <property type="component" value="Unassembled WGS sequence"/>
</dbReference>
<reference evidence="3" key="1">
    <citation type="submission" date="2021-02" db="EMBL/GenBank/DDBJ databases">
        <title>Draft genome sequence of Microbispora sp. RL4-1S isolated from rice leaves in Thailand.</title>
        <authorList>
            <person name="Muangham S."/>
            <person name="Duangmal K."/>
        </authorList>
    </citation>
    <scope>NUCLEOTIDE SEQUENCE</scope>
    <source>
        <strain evidence="3">RL4-1S</strain>
    </source>
</reference>
<evidence type="ECO:0000256" key="1">
    <source>
        <dbReference type="SAM" id="MobiDB-lite"/>
    </source>
</evidence>
<evidence type="ECO:0000313" key="3">
    <source>
        <dbReference type="EMBL" id="MBP2703662.1"/>
    </source>
</evidence>
<dbReference type="EMBL" id="JAFCNB010000003">
    <property type="protein sequence ID" value="MBP2703662.1"/>
    <property type="molecule type" value="Genomic_DNA"/>
</dbReference>
<dbReference type="AlphaFoldDB" id="A0A941AIB6"/>
<feature type="transmembrane region" description="Helical" evidence="2">
    <location>
        <begin position="6"/>
        <end position="27"/>
    </location>
</feature>
<keyword evidence="2" id="KW-0472">Membrane</keyword>
<protein>
    <submittedName>
        <fullName evidence="3">Cellulose synthase</fullName>
    </submittedName>
</protein>
<feature type="transmembrane region" description="Helical" evidence="2">
    <location>
        <begin position="64"/>
        <end position="97"/>
    </location>
</feature>
<proteinExistence type="predicted"/>
<keyword evidence="2" id="KW-0812">Transmembrane</keyword>
<dbReference type="RefSeq" id="WP_210154960.1">
    <property type="nucleotide sequence ID" value="NZ_JAFCNB010000003.1"/>
</dbReference>
<organism evidence="3 4">
    <name type="scientific">Microbispora oryzae</name>
    <dbReference type="NCBI Taxonomy" id="2806554"/>
    <lineage>
        <taxon>Bacteria</taxon>
        <taxon>Bacillati</taxon>
        <taxon>Actinomycetota</taxon>
        <taxon>Actinomycetes</taxon>
        <taxon>Streptosporangiales</taxon>
        <taxon>Streptosporangiaceae</taxon>
        <taxon>Microbispora</taxon>
    </lineage>
</organism>
<feature type="region of interest" description="Disordered" evidence="1">
    <location>
        <begin position="103"/>
        <end position="180"/>
    </location>
</feature>
<accession>A0A941AIB6</accession>
<feature type="compositionally biased region" description="Low complexity" evidence="1">
    <location>
        <begin position="121"/>
        <end position="133"/>
    </location>
</feature>
<name>A0A941AIB6_9ACTN</name>
<sequence>MRFEDIAWLPLCGGLTAVGAGLAYLAFRRRGAVAGLRATAWALLPLAAYLTGALRTLWNIGSAIVGFVAGLVLSPSVWAGVALAGLSAVLFVVSGTLRGRTLSRARRRSRAQPDGGGATGTAGAAGAAGAAGKAPGGAAGASAPGRAKEAPRPVGGRTAEPAGDGDFSEIEDILKRRGIG</sequence>
<keyword evidence="2" id="KW-1133">Transmembrane helix</keyword>
<comment type="caution">
    <text evidence="3">The sequence shown here is derived from an EMBL/GenBank/DDBJ whole genome shotgun (WGS) entry which is preliminary data.</text>
</comment>
<gene>
    <name evidence="3" type="ORF">JOL79_07590</name>
</gene>
<feature type="transmembrane region" description="Helical" evidence="2">
    <location>
        <begin position="39"/>
        <end position="58"/>
    </location>
</feature>
<keyword evidence="4" id="KW-1185">Reference proteome</keyword>
<evidence type="ECO:0000313" key="4">
    <source>
        <dbReference type="Proteomes" id="UP000674234"/>
    </source>
</evidence>